<proteinExistence type="predicted"/>
<keyword evidence="2" id="KW-1185">Reference proteome</keyword>
<dbReference type="AlphaFoldDB" id="A0A7J6TU15"/>
<gene>
    <name evidence="1" type="ORF">FOZ63_024663</name>
</gene>
<feature type="non-terminal residue" evidence="1">
    <location>
        <position position="144"/>
    </location>
</feature>
<comment type="caution">
    <text evidence="1">The sequence shown here is derived from an EMBL/GenBank/DDBJ whole genome shotgun (WGS) entry which is preliminary data.</text>
</comment>
<name>A0A7J6TU15_PEROL</name>
<accession>A0A7J6TU15</accession>
<feature type="non-terminal residue" evidence="1">
    <location>
        <position position="1"/>
    </location>
</feature>
<sequence>RMGGSSTPTGRDGGTGAGGCGIGGGGYLDGITWPTGTLWRQLSAYSISPSFVRVLCLTRTSSKLKMRLAGPAASPGDVSAPTPRLLPLRPPLGLQRVFNTEKRANSAILSFTVPHRIRAWDEVVAQHGGALLGHIRSQRRPPHD</sequence>
<protein>
    <submittedName>
        <fullName evidence="1">Uncharacterized protein</fullName>
    </submittedName>
</protein>
<dbReference type="EMBL" id="JABANO010008394">
    <property type="protein sequence ID" value="KAF4748615.1"/>
    <property type="molecule type" value="Genomic_DNA"/>
</dbReference>
<evidence type="ECO:0000313" key="2">
    <source>
        <dbReference type="Proteomes" id="UP000553632"/>
    </source>
</evidence>
<dbReference type="Proteomes" id="UP000553632">
    <property type="component" value="Unassembled WGS sequence"/>
</dbReference>
<organism evidence="1 2">
    <name type="scientific">Perkinsus olseni</name>
    <name type="common">Perkinsus atlanticus</name>
    <dbReference type="NCBI Taxonomy" id="32597"/>
    <lineage>
        <taxon>Eukaryota</taxon>
        <taxon>Sar</taxon>
        <taxon>Alveolata</taxon>
        <taxon>Perkinsozoa</taxon>
        <taxon>Perkinsea</taxon>
        <taxon>Perkinsida</taxon>
        <taxon>Perkinsidae</taxon>
        <taxon>Perkinsus</taxon>
    </lineage>
</organism>
<reference evidence="1 2" key="1">
    <citation type="submission" date="2020-04" db="EMBL/GenBank/DDBJ databases">
        <title>Perkinsus olseni comparative genomics.</title>
        <authorList>
            <person name="Bogema D.R."/>
        </authorList>
    </citation>
    <scope>NUCLEOTIDE SEQUENCE [LARGE SCALE GENOMIC DNA]</scope>
    <source>
        <strain evidence="1 2">ATCC PRA-207</strain>
    </source>
</reference>
<evidence type="ECO:0000313" key="1">
    <source>
        <dbReference type="EMBL" id="KAF4748615.1"/>
    </source>
</evidence>